<dbReference type="Pfam" id="PF13305">
    <property type="entry name" value="TetR_C_33"/>
    <property type="match status" value="1"/>
</dbReference>
<evidence type="ECO:0000259" key="3">
    <source>
        <dbReference type="Pfam" id="PF13305"/>
    </source>
</evidence>
<organism evidence="4 5">
    <name type="scientific">Anaerocolumna aminovalerica</name>
    <dbReference type="NCBI Taxonomy" id="1527"/>
    <lineage>
        <taxon>Bacteria</taxon>
        <taxon>Bacillati</taxon>
        <taxon>Bacillota</taxon>
        <taxon>Clostridia</taxon>
        <taxon>Lachnospirales</taxon>
        <taxon>Lachnospiraceae</taxon>
        <taxon>Anaerocolumna</taxon>
    </lineage>
</organism>
<sequence>MPPIAKYSRADIIAAALNLVRKAEEITARGLGAELGTSTRPIFTAFRNMEEVQRETVLAARALYNGYVERGLAEENAFKGVGMQYIAFAREEPGLFRLLFMTAYKAPFDLDNVLPAIDENSDKILASIQNAYGLSWELSYRLYQNLWIFTHGIACLYATGVSRLTEEEVSARLTEVFTGLLIIIKKEVKKND</sequence>
<evidence type="ECO:0000313" key="5">
    <source>
        <dbReference type="Proteomes" id="UP000198806"/>
    </source>
</evidence>
<accession>A0A1I5FTR7</accession>
<name>A0A1I5FTR7_9FIRM</name>
<reference evidence="4 5" key="1">
    <citation type="submission" date="2016-10" db="EMBL/GenBank/DDBJ databases">
        <authorList>
            <person name="de Groot N.N."/>
        </authorList>
    </citation>
    <scope>NUCLEOTIDE SEQUENCE [LARGE SCALE GENOMIC DNA]</scope>
    <source>
        <strain evidence="4 5">DSM 1283</strain>
    </source>
</reference>
<dbReference type="STRING" id="1527.SAMN04489757_11593"/>
<dbReference type="OrthoDB" id="66596at2"/>
<protein>
    <submittedName>
        <fullName evidence="4">WHG domain-containing protein</fullName>
    </submittedName>
</protein>
<evidence type="ECO:0000256" key="1">
    <source>
        <dbReference type="ARBA" id="ARBA00023015"/>
    </source>
</evidence>
<proteinExistence type="predicted"/>
<gene>
    <name evidence="4" type="ORF">SAMN04489757_11593</name>
</gene>
<keyword evidence="5" id="KW-1185">Reference proteome</keyword>
<dbReference type="Gene3D" id="1.10.357.10">
    <property type="entry name" value="Tetracycline Repressor, domain 2"/>
    <property type="match status" value="1"/>
</dbReference>
<evidence type="ECO:0000313" key="4">
    <source>
        <dbReference type="EMBL" id="SFO26591.1"/>
    </source>
</evidence>
<dbReference type="InterPro" id="IPR025996">
    <property type="entry name" value="MT1864/Rv1816-like_C"/>
</dbReference>
<feature type="domain" description="HTH-type transcriptional regulator MT1864/Rv1816-like C-terminal" evidence="3">
    <location>
        <begin position="80"/>
        <end position="169"/>
    </location>
</feature>
<dbReference type="SUPFAM" id="SSF48498">
    <property type="entry name" value="Tetracyclin repressor-like, C-terminal domain"/>
    <property type="match status" value="1"/>
</dbReference>
<evidence type="ECO:0000256" key="2">
    <source>
        <dbReference type="ARBA" id="ARBA00023163"/>
    </source>
</evidence>
<dbReference type="InterPro" id="IPR036271">
    <property type="entry name" value="Tet_transcr_reg_TetR-rel_C_sf"/>
</dbReference>
<keyword evidence="1" id="KW-0805">Transcription regulation</keyword>
<dbReference type="AlphaFoldDB" id="A0A1I5FTR7"/>
<keyword evidence="2" id="KW-0804">Transcription</keyword>
<dbReference type="EMBL" id="FOWD01000015">
    <property type="protein sequence ID" value="SFO26591.1"/>
    <property type="molecule type" value="Genomic_DNA"/>
</dbReference>
<dbReference type="Proteomes" id="UP000198806">
    <property type="component" value="Unassembled WGS sequence"/>
</dbReference>